<keyword evidence="1" id="KW-0472">Membrane</keyword>
<sequence length="101" mass="11820">MKRICGAVQRCRQHLWLQVCMIFGVSIAVVIICYHQYMRAEYSGFLLEKNYLMEQKVLETMQKNLDHSLKEYIDMGASIAVNDEVYSIAEVLNKLELSERK</sequence>
<dbReference type="AlphaFoldDB" id="A0A174ASX7"/>
<proteinExistence type="predicted"/>
<accession>A0A174ASX7</accession>
<evidence type="ECO:0000313" key="3">
    <source>
        <dbReference type="Proteomes" id="UP000095447"/>
    </source>
</evidence>
<evidence type="ECO:0000256" key="1">
    <source>
        <dbReference type="SAM" id="Phobius"/>
    </source>
</evidence>
<reference evidence="2 3" key="1">
    <citation type="submission" date="2015-09" db="EMBL/GenBank/DDBJ databases">
        <authorList>
            <consortium name="Pathogen Informatics"/>
        </authorList>
    </citation>
    <scope>NUCLEOTIDE SEQUENCE [LARGE SCALE GENOMIC DNA]</scope>
    <source>
        <strain evidence="2 3">2789STDY5608838</strain>
    </source>
</reference>
<protein>
    <submittedName>
        <fullName evidence="2">Uncharacterized protein</fullName>
    </submittedName>
</protein>
<keyword evidence="1" id="KW-0812">Transmembrane</keyword>
<evidence type="ECO:0000313" key="2">
    <source>
        <dbReference type="EMBL" id="CUN91634.1"/>
    </source>
</evidence>
<organism evidence="2 3">
    <name type="scientific">Blautia obeum</name>
    <dbReference type="NCBI Taxonomy" id="40520"/>
    <lineage>
        <taxon>Bacteria</taxon>
        <taxon>Bacillati</taxon>
        <taxon>Bacillota</taxon>
        <taxon>Clostridia</taxon>
        <taxon>Lachnospirales</taxon>
        <taxon>Lachnospiraceae</taxon>
        <taxon>Blautia</taxon>
    </lineage>
</organism>
<keyword evidence="1" id="KW-1133">Transmembrane helix</keyword>
<gene>
    <name evidence="2" type="ORF">ERS852395_01679</name>
</gene>
<feature type="transmembrane region" description="Helical" evidence="1">
    <location>
        <begin position="15"/>
        <end position="34"/>
    </location>
</feature>
<name>A0A174ASX7_9FIRM</name>
<dbReference type="Proteomes" id="UP000095447">
    <property type="component" value="Unassembled WGS sequence"/>
</dbReference>
<dbReference type="EMBL" id="CYZA01000007">
    <property type="protein sequence ID" value="CUN91634.1"/>
    <property type="molecule type" value="Genomic_DNA"/>
</dbReference>